<keyword evidence="5" id="KW-1185">Reference proteome</keyword>
<evidence type="ECO:0000259" key="3">
    <source>
        <dbReference type="Pfam" id="PF08977"/>
    </source>
</evidence>
<dbReference type="RefSeq" id="WP_246421529.1">
    <property type="nucleotide sequence ID" value="NZ_JACHHB010000005.1"/>
</dbReference>
<keyword evidence="1" id="KW-0472">Membrane</keyword>
<organism evidence="4 5">
    <name type="scientific">Texcoconibacillus texcoconensis</name>
    <dbReference type="NCBI Taxonomy" id="1095777"/>
    <lineage>
        <taxon>Bacteria</taxon>
        <taxon>Bacillati</taxon>
        <taxon>Bacillota</taxon>
        <taxon>Bacilli</taxon>
        <taxon>Bacillales</taxon>
        <taxon>Bacillaceae</taxon>
        <taxon>Texcoconibacillus</taxon>
    </lineage>
</organism>
<feature type="domain" description="Bypass of forespore C C-terminal" evidence="2">
    <location>
        <begin position="106"/>
        <end position="177"/>
    </location>
</feature>
<dbReference type="AlphaFoldDB" id="A0A840QPB5"/>
<sequence length="185" mass="21498">MVNVKSRKQTKWIGVMTILLIVTTAFSFFLNEPSSLAEAEENESTYEIDGPKTVDVVLQRVYIDGEVSEETIEQTIWSMEDFWAAYNDWQLVEQSEEEVVFQQEINDLSPVMKINGHFGISQEGVLHLYNGQPENSEAIQSFFQIDTERLKSHQFDELQNGIPIFSKEDYLEVINELEIYEKKEM</sequence>
<feature type="domain" description="Bypass-of-forespore C N-terminal" evidence="3">
    <location>
        <begin position="54"/>
        <end position="103"/>
    </location>
</feature>
<dbReference type="Pfam" id="PF08977">
    <property type="entry name" value="BOFC_N"/>
    <property type="match status" value="1"/>
</dbReference>
<dbReference type="InterPro" id="IPR038118">
    <property type="entry name" value="BOFC_N_sf"/>
</dbReference>
<comment type="caution">
    <text evidence="4">The sequence shown here is derived from an EMBL/GenBank/DDBJ whole genome shotgun (WGS) entry which is preliminary data.</text>
</comment>
<feature type="transmembrane region" description="Helical" evidence="1">
    <location>
        <begin position="12"/>
        <end position="30"/>
    </location>
</feature>
<dbReference type="InterPro" id="IPR038117">
    <property type="entry name" value="BofC_C_sf"/>
</dbReference>
<accession>A0A840QPB5</accession>
<reference evidence="4 5" key="1">
    <citation type="submission" date="2020-08" db="EMBL/GenBank/DDBJ databases">
        <title>Genomic Encyclopedia of Type Strains, Phase IV (KMG-IV): sequencing the most valuable type-strain genomes for metagenomic binning, comparative biology and taxonomic classification.</title>
        <authorList>
            <person name="Goeker M."/>
        </authorList>
    </citation>
    <scope>NUCLEOTIDE SEQUENCE [LARGE SCALE GENOMIC DNA]</scope>
    <source>
        <strain evidence="4 5">DSM 24696</strain>
    </source>
</reference>
<proteinExistence type="predicted"/>
<dbReference type="InterPro" id="IPR015050">
    <property type="entry name" value="BofC_C"/>
</dbReference>
<dbReference type="InterPro" id="IPR015071">
    <property type="entry name" value="BOFC_N"/>
</dbReference>
<evidence type="ECO:0000313" key="4">
    <source>
        <dbReference type="EMBL" id="MBB5173215.1"/>
    </source>
</evidence>
<gene>
    <name evidence="4" type="ORF">HNQ41_001384</name>
</gene>
<evidence type="ECO:0000259" key="2">
    <source>
        <dbReference type="Pfam" id="PF08955"/>
    </source>
</evidence>
<protein>
    <submittedName>
        <fullName evidence="4">Forespore regulator of the sigma-K checkpoint</fullName>
    </submittedName>
</protein>
<dbReference type="Gene3D" id="3.10.20.420">
    <property type="entry name" value="Bypass-of-forespore C, N-terminal domain"/>
    <property type="match status" value="1"/>
</dbReference>
<evidence type="ECO:0000256" key="1">
    <source>
        <dbReference type="SAM" id="Phobius"/>
    </source>
</evidence>
<evidence type="ECO:0000313" key="5">
    <source>
        <dbReference type="Proteomes" id="UP000551878"/>
    </source>
</evidence>
<dbReference type="Gene3D" id="3.30.70.1740">
    <property type="entry name" value="Bypass-of-forespore C, C-terminal domain"/>
    <property type="match status" value="1"/>
</dbReference>
<dbReference type="Proteomes" id="UP000551878">
    <property type="component" value="Unassembled WGS sequence"/>
</dbReference>
<dbReference type="EMBL" id="JACHHB010000005">
    <property type="protein sequence ID" value="MBB5173215.1"/>
    <property type="molecule type" value="Genomic_DNA"/>
</dbReference>
<keyword evidence="1" id="KW-1133">Transmembrane helix</keyword>
<dbReference type="Pfam" id="PF08955">
    <property type="entry name" value="BofC_C"/>
    <property type="match status" value="1"/>
</dbReference>
<keyword evidence="1" id="KW-0812">Transmembrane</keyword>
<name>A0A840QPB5_9BACI</name>